<gene>
    <name evidence="8" type="ORF">Cch01nite_01380</name>
</gene>
<keyword evidence="4" id="KW-1133">Transmembrane helix</keyword>
<reference evidence="8" key="1">
    <citation type="submission" date="2021-01" db="EMBL/GenBank/DDBJ databases">
        <title>Whole genome shotgun sequence of Cellulomonas chitinilytica NBRC 110799.</title>
        <authorList>
            <person name="Komaki H."/>
            <person name="Tamura T."/>
        </authorList>
    </citation>
    <scope>NUCLEOTIDE SEQUENCE</scope>
    <source>
        <strain evidence="8">NBRC 110799</strain>
    </source>
</reference>
<keyword evidence="5" id="KW-0472">Membrane</keyword>
<dbReference type="CDD" id="cd06662">
    <property type="entry name" value="SURF1"/>
    <property type="match status" value="1"/>
</dbReference>
<organism evidence="8 9">
    <name type="scientific">Cellulomonas chitinilytica</name>
    <dbReference type="NCBI Taxonomy" id="398759"/>
    <lineage>
        <taxon>Bacteria</taxon>
        <taxon>Bacillati</taxon>
        <taxon>Actinomycetota</taxon>
        <taxon>Actinomycetes</taxon>
        <taxon>Micrococcales</taxon>
        <taxon>Cellulomonadaceae</taxon>
        <taxon>Cellulomonas</taxon>
    </lineage>
</organism>
<dbReference type="InterPro" id="IPR045214">
    <property type="entry name" value="Surf1/Surf4"/>
</dbReference>
<evidence type="ECO:0000256" key="5">
    <source>
        <dbReference type="ARBA" id="ARBA00023136"/>
    </source>
</evidence>
<evidence type="ECO:0000256" key="4">
    <source>
        <dbReference type="ARBA" id="ARBA00022989"/>
    </source>
</evidence>
<evidence type="ECO:0000256" key="2">
    <source>
        <dbReference type="ARBA" id="ARBA00007165"/>
    </source>
</evidence>
<keyword evidence="9" id="KW-1185">Reference proteome</keyword>
<accession>A0A919P0S9</accession>
<keyword evidence="3" id="KW-0812">Transmembrane</keyword>
<feature type="compositionally biased region" description="Pro residues" evidence="7">
    <location>
        <begin position="264"/>
        <end position="274"/>
    </location>
</feature>
<dbReference type="RefSeq" id="WP_239069693.1">
    <property type="nucleotide sequence ID" value="NZ_BONK01000001.1"/>
</dbReference>
<dbReference type="GO" id="GO:0005886">
    <property type="term" value="C:plasma membrane"/>
    <property type="evidence" value="ECO:0007669"/>
    <property type="project" value="UniProtKB-SubCell"/>
</dbReference>
<protein>
    <recommendedName>
        <fullName evidence="6">SURF1-like protein</fullName>
    </recommendedName>
</protein>
<keyword evidence="6" id="KW-1003">Cell membrane</keyword>
<dbReference type="InterPro" id="IPR002994">
    <property type="entry name" value="Surf1/Shy1"/>
</dbReference>
<dbReference type="PANTHER" id="PTHR23427">
    <property type="entry name" value="SURFEIT LOCUS PROTEIN"/>
    <property type="match status" value="1"/>
</dbReference>
<dbReference type="PROSITE" id="PS50895">
    <property type="entry name" value="SURF1"/>
    <property type="match status" value="1"/>
</dbReference>
<dbReference type="PANTHER" id="PTHR23427:SF2">
    <property type="entry name" value="SURFEIT LOCUS PROTEIN 1"/>
    <property type="match status" value="1"/>
</dbReference>
<dbReference type="EMBL" id="BONK01000001">
    <property type="protein sequence ID" value="GIG19414.1"/>
    <property type="molecule type" value="Genomic_DNA"/>
</dbReference>
<evidence type="ECO:0000256" key="6">
    <source>
        <dbReference type="RuleBase" id="RU363076"/>
    </source>
</evidence>
<comment type="similarity">
    <text evidence="2 6">Belongs to the SURF1 family.</text>
</comment>
<comment type="caution">
    <text evidence="8">The sequence shown here is derived from an EMBL/GenBank/DDBJ whole genome shotgun (WGS) entry which is preliminary data.</text>
</comment>
<name>A0A919P0S9_9CELL</name>
<evidence type="ECO:0000313" key="9">
    <source>
        <dbReference type="Proteomes" id="UP000632740"/>
    </source>
</evidence>
<comment type="subcellular location">
    <subcellularLocation>
        <location evidence="6">Cell membrane</location>
        <topology evidence="6">Multi-pass membrane protein</topology>
    </subcellularLocation>
    <subcellularLocation>
        <location evidence="1">Membrane</location>
    </subcellularLocation>
</comment>
<dbReference type="Proteomes" id="UP000632740">
    <property type="component" value="Unassembled WGS sequence"/>
</dbReference>
<dbReference type="Pfam" id="PF02104">
    <property type="entry name" value="SURF1"/>
    <property type="match status" value="1"/>
</dbReference>
<evidence type="ECO:0000313" key="8">
    <source>
        <dbReference type="EMBL" id="GIG19414.1"/>
    </source>
</evidence>
<dbReference type="AlphaFoldDB" id="A0A919P0S9"/>
<evidence type="ECO:0000256" key="3">
    <source>
        <dbReference type="ARBA" id="ARBA00022692"/>
    </source>
</evidence>
<sequence length="274" mass="28158">MTEPRPQTTLLRAAVRPRMIVLLVVLLAAAAVCARLGAWQLDRAQVRGAKAEDRHVAALVAAPPVPLGDVLTPQTSFRGDMVSRKVTVTGAYDAAGQLLVGGRAHDGVTGYLVVTPLREPGGAVLPVVRGWVAAPADADVPPAGDVTVVGYLQASEQAGDGVRLGEDGTSGRADAVSSAELLNVWGGPIYTGYLVVATSDPAQSDAVAILDPPRKPGAGLNLQNLAYAAQWWLFGGFAVLLWLRLVRDEAAGGRPEPRGSSPAPAGPPAPPAAA</sequence>
<feature type="region of interest" description="Disordered" evidence="7">
    <location>
        <begin position="251"/>
        <end position="274"/>
    </location>
</feature>
<evidence type="ECO:0000256" key="1">
    <source>
        <dbReference type="ARBA" id="ARBA00004370"/>
    </source>
</evidence>
<evidence type="ECO:0000256" key="7">
    <source>
        <dbReference type="SAM" id="MobiDB-lite"/>
    </source>
</evidence>
<proteinExistence type="inferred from homology"/>